<keyword evidence="1" id="KW-1133">Transmembrane helix</keyword>
<feature type="transmembrane region" description="Helical" evidence="1">
    <location>
        <begin position="132"/>
        <end position="153"/>
    </location>
</feature>
<keyword evidence="1" id="KW-0812">Transmembrane</keyword>
<feature type="transmembrane region" description="Helical" evidence="1">
    <location>
        <begin position="21"/>
        <end position="43"/>
    </location>
</feature>
<dbReference type="RefSeq" id="WP_035550514.1">
    <property type="nucleotide sequence ID" value="NZ_AWFH01000011.1"/>
</dbReference>
<name>A0A059E394_9PROT</name>
<dbReference type="PATRIC" id="fig|1280948.3.peg.1454"/>
<keyword evidence="1" id="KW-0472">Membrane</keyword>
<reference evidence="2 3" key="1">
    <citation type="journal article" date="2014" name="Antonie Van Leeuwenhoek">
        <title>Hyphomonas beringensis sp. nov. and Hyphomonas chukchiensis sp. nov., isolated from surface seawater of the Bering Sea and Chukchi Sea.</title>
        <authorList>
            <person name="Li C."/>
            <person name="Lai Q."/>
            <person name="Li G."/>
            <person name="Dong C."/>
            <person name="Wang J."/>
            <person name="Liao Y."/>
            <person name="Shao Z."/>
        </authorList>
    </citation>
    <scope>NUCLEOTIDE SEQUENCE [LARGE SCALE GENOMIC DNA]</scope>
    <source>
        <strain evidence="2 3">22II1-22F38</strain>
    </source>
</reference>
<comment type="caution">
    <text evidence="2">The sequence shown here is derived from an EMBL/GenBank/DDBJ whole genome shotgun (WGS) entry which is preliminary data.</text>
</comment>
<feature type="transmembrane region" description="Helical" evidence="1">
    <location>
        <begin position="55"/>
        <end position="79"/>
    </location>
</feature>
<accession>A0A059E394</accession>
<organism evidence="2 3">
    <name type="scientific">Hyphomonas atlantica</name>
    <dbReference type="NCBI Taxonomy" id="1280948"/>
    <lineage>
        <taxon>Bacteria</taxon>
        <taxon>Pseudomonadati</taxon>
        <taxon>Pseudomonadota</taxon>
        <taxon>Alphaproteobacteria</taxon>
        <taxon>Hyphomonadales</taxon>
        <taxon>Hyphomonadaceae</taxon>
        <taxon>Hyphomonas</taxon>
    </lineage>
</organism>
<dbReference type="Proteomes" id="UP000024547">
    <property type="component" value="Unassembled WGS sequence"/>
</dbReference>
<evidence type="ECO:0000256" key="1">
    <source>
        <dbReference type="SAM" id="Phobius"/>
    </source>
</evidence>
<evidence type="ECO:0000313" key="2">
    <source>
        <dbReference type="EMBL" id="KCZ62017.1"/>
    </source>
</evidence>
<proteinExistence type="predicted"/>
<keyword evidence="3" id="KW-1185">Reference proteome</keyword>
<dbReference type="AlphaFoldDB" id="A0A059E394"/>
<dbReference type="EMBL" id="AWFH01000011">
    <property type="protein sequence ID" value="KCZ62017.1"/>
    <property type="molecule type" value="Genomic_DNA"/>
</dbReference>
<feature type="transmembrane region" description="Helical" evidence="1">
    <location>
        <begin position="91"/>
        <end position="112"/>
    </location>
</feature>
<gene>
    <name evidence="2" type="ORF">HY36_16135</name>
</gene>
<evidence type="ECO:0000313" key="3">
    <source>
        <dbReference type="Proteomes" id="UP000024547"/>
    </source>
</evidence>
<dbReference type="eggNOG" id="ENOG5032RTX">
    <property type="taxonomic scope" value="Bacteria"/>
</dbReference>
<sequence length="159" mass="18040">MTQELDIPKPTIAPIWRLVQFLFAYSLIIAAANLIWEIAHAPLYTIWIDGTRAEIAFAIAHCTFGDVLIAGSSLSIAWLIAGRRGWPDRHYWRVAGLSLLIGLTYTVFSEWLNISIRESWAYRETMPTIGPLNTGLSPLLQWLIIPSLTFAWLKSAMRR</sequence>
<protein>
    <submittedName>
        <fullName evidence="2">Uncharacterized protein</fullName>
    </submittedName>
</protein>
<dbReference type="STRING" id="1280948.HY36_16135"/>